<reference evidence="1" key="1">
    <citation type="submission" date="2020-08" db="EMBL/GenBank/DDBJ databases">
        <title>Lewinella bacteria from marine environments.</title>
        <authorList>
            <person name="Zhong Y."/>
        </authorList>
    </citation>
    <scope>NUCLEOTIDE SEQUENCE</scope>
    <source>
        <strain evidence="1">KCTC 42187</strain>
    </source>
</reference>
<dbReference type="RefSeq" id="WP_187466176.1">
    <property type="nucleotide sequence ID" value="NZ_JACSIT010000091.1"/>
</dbReference>
<keyword evidence="2" id="KW-1185">Reference proteome</keyword>
<dbReference type="Gene3D" id="2.40.160.20">
    <property type="match status" value="1"/>
</dbReference>
<accession>A0A923PP38</accession>
<name>A0A923PP38_9BACT</name>
<evidence type="ECO:0008006" key="3">
    <source>
        <dbReference type="Google" id="ProtNLM"/>
    </source>
</evidence>
<dbReference type="Proteomes" id="UP000650081">
    <property type="component" value="Unassembled WGS sequence"/>
</dbReference>
<proteinExistence type="predicted"/>
<protein>
    <recommendedName>
        <fullName evidence="3">Outer membrane protein beta-barrel domain-containing protein</fullName>
    </recommendedName>
</protein>
<comment type="caution">
    <text evidence="1">The sequence shown here is derived from an EMBL/GenBank/DDBJ whole genome shotgun (WGS) entry which is preliminary data.</text>
</comment>
<dbReference type="EMBL" id="JACSIT010000091">
    <property type="protein sequence ID" value="MBC6994087.1"/>
    <property type="molecule type" value="Genomic_DNA"/>
</dbReference>
<gene>
    <name evidence="1" type="ORF">H9S92_07940</name>
</gene>
<sequence>MFNQLDSPQMKKTILITLTLLAIATGLDAQGKRGYLGISLGPSIPIGVFASQDDRSEEAGFGEMGAMLDLSLVYQLGKGNYGITAMLRGQLNPFDDEVRYERFNEILDIDFDYDVESGSWGVRTAMLGGFGSVPFSDKLSFYVRVMAGIVSATSPKIEAVGNSRGITILTIERSSATASAFGQLYGGGFTFDLGNKLCLTTNLDYFTAEPEFSNVVISISEGATQTRDVSQKIRTLNFSVGLGLKF</sequence>
<dbReference type="SUPFAM" id="SSF56925">
    <property type="entry name" value="OMPA-like"/>
    <property type="match status" value="1"/>
</dbReference>
<evidence type="ECO:0000313" key="2">
    <source>
        <dbReference type="Proteomes" id="UP000650081"/>
    </source>
</evidence>
<organism evidence="1 2">
    <name type="scientific">Neolewinella lacunae</name>
    <dbReference type="NCBI Taxonomy" id="1517758"/>
    <lineage>
        <taxon>Bacteria</taxon>
        <taxon>Pseudomonadati</taxon>
        <taxon>Bacteroidota</taxon>
        <taxon>Saprospiria</taxon>
        <taxon>Saprospirales</taxon>
        <taxon>Lewinellaceae</taxon>
        <taxon>Neolewinella</taxon>
    </lineage>
</organism>
<evidence type="ECO:0000313" key="1">
    <source>
        <dbReference type="EMBL" id="MBC6994087.1"/>
    </source>
</evidence>
<dbReference type="AlphaFoldDB" id="A0A923PP38"/>
<dbReference type="InterPro" id="IPR011250">
    <property type="entry name" value="OMP/PagP_B-barrel"/>
</dbReference>